<evidence type="ECO:0000313" key="2">
    <source>
        <dbReference type="RefSeq" id="XP_075087563.1"/>
    </source>
</evidence>
<proteinExistence type="predicted"/>
<reference evidence="2" key="2">
    <citation type="submission" date="2025-08" db="UniProtKB">
        <authorList>
            <consortium name="RefSeq"/>
        </authorList>
    </citation>
    <scope>IDENTIFICATION</scope>
    <source>
        <tissue evidence="2">Leaf</tissue>
    </source>
</reference>
<dbReference type="RefSeq" id="XP_075087563.1">
    <property type="nucleotide sequence ID" value="XM_075231462.1"/>
</dbReference>
<reference evidence="1" key="1">
    <citation type="journal article" date="2014" name="Nat. Commun.">
        <title>The tobacco genome sequence and its comparison with those of tomato and potato.</title>
        <authorList>
            <person name="Sierro N."/>
            <person name="Battey J.N."/>
            <person name="Ouadi S."/>
            <person name="Bakaher N."/>
            <person name="Bovet L."/>
            <person name="Willig A."/>
            <person name="Goepfert S."/>
            <person name="Peitsch M.C."/>
            <person name="Ivanov N.V."/>
        </authorList>
    </citation>
    <scope>NUCLEOTIDE SEQUENCE [LARGE SCALE GENOMIC DNA]</scope>
</reference>
<dbReference type="Proteomes" id="UP000790787">
    <property type="component" value="Chromosome 15"/>
</dbReference>
<sequence length="453" mass="51708">MASYEAFYGRRCQFPVGWFEPGDSSLLGTDLVHDALEKVKVVEEQLLTTQSRKKRYADRKVRMEIYAKSYDVKVWRIIKKGNYPLPAAGQPPVDPKYIDDYSDEQMVVVQVNAKAQNLLYNAISGEEYEKISSCDTSKEMLDKLEVTYDGTRKVKETRINLLVHDYELFHMNEGESIEEKIFARFSKIISDLKVFGRPYSSEKLSYDELRGDLIAFEKTHLKKKRQQEKKKIVAFKTTTEGSENDIDDDAEALKEEIAMVSRNMNGLMRRYINKKREGFHLEEPDNTMNKTKMILMKMYQTMTAKKILKIASWHEVKQLRSNKVTKINGGNVKFGDDSKEKIIGTGTVPLSNNCDITEICLVDGLNYNLLSISQLCGSGYEVKFKKAGCAIEDESGKIILLGKSRSFRVYNKCTLSEEELVHVIFDDNKTMAEKGIIAGNEDIGQEASQTNKS</sequence>
<name>A0AC58SRG0_TOBAC</name>
<gene>
    <name evidence="2" type="primary">LOC142169581</name>
</gene>
<accession>A0AC58SRG0</accession>
<organism evidence="1 2">
    <name type="scientific">Nicotiana tabacum</name>
    <name type="common">Common tobacco</name>
    <dbReference type="NCBI Taxonomy" id="4097"/>
    <lineage>
        <taxon>Eukaryota</taxon>
        <taxon>Viridiplantae</taxon>
        <taxon>Streptophyta</taxon>
        <taxon>Embryophyta</taxon>
        <taxon>Tracheophyta</taxon>
        <taxon>Spermatophyta</taxon>
        <taxon>Magnoliopsida</taxon>
        <taxon>eudicotyledons</taxon>
        <taxon>Gunneridae</taxon>
        <taxon>Pentapetalae</taxon>
        <taxon>asterids</taxon>
        <taxon>lamiids</taxon>
        <taxon>Solanales</taxon>
        <taxon>Solanaceae</taxon>
        <taxon>Nicotianoideae</taxon>
        <taxon>Nicotianeae</taxon>
        <taxon>Nicotiana</taxon>
    </lineage>
</organism>
<evidence type="ECO:0000313" key="1">
    <source>
        <dbReference type="Proteomes" id="UP000790787"/>
    </source>
</evidence>
<protein>
    <submittedName>
        <fullName evidence="2">Uncharacterized protein LOC142169581</fullName>
    </submittedName>
</protein>
<keyword evidence="1" id="KW-1185">Reference proteome</keyword>